<dbReference type="AlphaFoldDB" id="A0A1X6PFH7"/>
<feature type="chain" id="PRO_5012620455" description="Plastid lipid-associated protein/fibrillin conserved domain-containing protein" evidence="1">
    <location>
        <begin position="23"/>
        <end position="251"/>
    </location>
</feature>
<proteinExistence type="predicted"/>
<evidence type="ECO:0000313" key="3">
    <source>
        <dbReference type="Proteomes" id="UP000218209"/>
    </source>
</evidence>
<name>A0A1X6PFH7_PORUM</name>
<dbReference type="OrthoDB" id="4455at2759"/>
<dbReference type="Proteomes" id="UP000218209">
    <property type="component" value="Unassembled WGS sequence"/>
</dbReference>
<dbReference type="EMBL" id="KV918788">
    <property type="protein sequence ID" value="OSX79604.1"/>
    <property type="molecule type" value="Genomic_DNA"/>
</dbReference>
<accession>A0A1X6PFH7</accession>
<gene>
    <name evidence="2" type="ORF">BU14_0074s0034</name>
</gene>
<evidence type="ECO:0000256" key="1">
    <source>
        <dbReference type="SAM" id="SignalP"/>
    </source>
</evidence>
<keyword evidence="1" id="KW-0732">Signal</keyword>
<protein>
    <recommendedName>
        <fullName evidence="4">Plastid lipid-associated protein/fibrillin conserved domain-containing protein</fullName>
    </recommendedName>
</protein>
<sequence length="251" mass="27238">MGFLARAAVLATLVAVAATAAAATDDRRARFKTIRASGRAAADIKDDFDRFSELLGDDNGSGPPARRGRRSINWDADGVPFDMPGDFFNTNVPRGAVFHAKGGEFRVSNPPPVQRIVDNRFSSLNKALSLQLLPFSAPRLFTPLRDNVMEVRFEVPGKRGRKATTKGFGAVLLDVDRERLTTLEYFDERGRELAKVAAPAAGGGLSFVGVIFDRPIVASVRMTLGNTEIAKRDGRDVVVADDFVYGEPVRA</sequence>
<evidence type="ECO:0008006" key="4">
    <source>
        <dbReference type="Google" id="ProtNLM"/>
    </source>
</evidence>
<reference evidence="2 3" key="1">
    <citation type="submission" date="2017-03" db="EMBL/GenBank/DDBJ databases">
        <title>WGS assembly of Porphyra umbilicalis.</title>
        <authorList>
            <person name="Brawley S.H."/>
            <person name="Blouin N.A."/>
            <person name="Ficko-Blean E."/>
            <person name="Wheeler G.L."/>
            <person name="Lohr M."/>
            <person name="Goodson H.V."/>
            <person name="Jenkins J.W."/>
            <person name="Blaby-Haas C.E."/>
            <person name="Helliwell K.E."/>
            <person name="Chan C."/>
            <person name="Marriage T."/>
            <person name="Bhattacharya D."/>
            <person name="Klein A.S."/>
            <person name="Badis Y."/>
            <person name="Brodie J."/>
            <person name="Cao Y."/>
            <person name="Collen J."/>
            <person name="Dittami S.M."/>
            <person name="Gachon C.M."/>
            <person name="Green B.R."/>
            <person name="Karpowicz S."/>
            <person name="Kim J.W."/>
            <person name="Kudahl U."/>
            <person name="Lin S."/>
            <person name="Michel G."/>
            <person name="Mittag M."/>
            <person name="Olson B.J."/>
            <person name="Pangilinan J."/>
            <person name="Peng Y."/>
            <person name="Qiu H."/>
            <person name="Shu S."/>
            <person name="Singer J.T."/>
            <person name="Smith A.G."/>
            <person name="Sprecher B.N."/>
            <person name="Wagner V."/>
            <person name="Wang W."/>
            <person name="Wang Z.-Y."/>
            <person name="Yan J."/>
            <person name="Yarish C."/>
            <person name="Zoeuner-Riek S."/>
            <person name="Zhuang Y."/>
            <person name="Zou Y."/>
            <person name="Lindquist E.A."/>
            <person name="Grimwood J."/>
            <person name="Barry K."/>
            <person name="Rokhsar D.S."/>
            <person name="Schmutz J."/>
            <person name="Stiller J.W."/>
            <person name="Grossman A.R."/>
            <person name="Prochnik S.E."/>
        </authorList>
    </citation>
    <scope>NUCLEOTIDE SEQUENCE [LARGE SCALE GENOMIC DNA]</scope>
    <source>
        <strain evidence="2">4086291</strain>
    </source>
</reference>
<keyword evidence="3" id="KW-1185">Reference proteome</keyword>
<organism evidence="2 3">
    <name type="scientific">Porphyra umbilicalis</name>
    <name type="common">Purple laver</name>
    <name type="synonym">Red alga</name>
    <dbReference type="NCBI Taxonomy" id="2786"/>
    <lineage>
        <taxon>Eukaryota</taxon>
        <taxon>Rhodophyta</taxon>
        <taxon>Bangiophyceae</taxon>
        <taxon>Bangiales</taxon>
        <taxon>Bangiaceae</taxon>
        <taxon>Porphyra</taxon>
    </lineage>
</organism>
<feature type="signal peptide" evidence="1">
    <location>
        <begin position="1"/>
        <end position="22"/>
    </location>
</feature>
<evidence type="ECO:0000313" key="2">
    <source>
        <dbReference type="EMBL" id="OSX79604.1"/>
    </source>
</evidence>